<protein>
    <submittedName>
        <fullName evidence="2">Uncharacterized protein</fullName>
    </submittedName>
</protein>
<dbReference type="Gene3D" id="3.90.79.10">
    <property type="entry name" value="Nucleoside Triphosphate Pyrophosphohydrolase"/>
    <property type="match status" value="1"/>
</dbReference>
<reference evidence="2" key="1">
    <citation type="submission" date="2021-02" db="EMBL/GenBank/DDBJ databases">
        <authorList>
            <person name="Nowell W R."/>
        </authorList>
    </citation>
    <scope>NUCLEOTIDE SEQUENCE</scope>
</reference>
<dbReference type="AlphaFoldDB" id="A0A8S2Y3A0"/>
<accession>A0A8S2Y3A0</accession>
<proteinExistence type="predicted"/>
<evidence type="ECO:0000313" key="1">
    <source>
        <dbReference type="EMBL" id="CAF4433340.1"/>
    </source>
</evidence>
<organism evidence="2 3">
    <name type="scientific">Rotaria magnacalcarata</name>
    <dbReference type="NCBI Taxonomy" id="392030"/>
    <lineage>
        <taxon>Eukaryota</taxon>
        <taxon>Metazoa</taxon>
        <taxon>Spiralia</taxon>
        <taxon>Gnathifera</taxon>
        <taxon>Rotifera</taxon>
        <taxon>Eurotatoria</taxon>
        <taxon>Bdelloidea</taxon>
        <taxon>Philodinida</taxon>
        <taxon>Philodinidae</taxon>
        <taxon>Rotaria</taxon>
    </lineage>
</organism>
<dbReference type="Proteomes" id="UP000681967">
    <property type="component" value="Unassembled WGS sequence"/>
</dbReference>
<dbReference type="EMBL" id="CAJOBH010062762">
    <property type="protein sequence ID" value="CAF4433340.1"/>
    <property type="molecule type" value="Genomic_DNA"/>
</dbReference>
<sequence length="58" mass="6586">MCKEIDIEPAVHSLFEWNQYLAAAIAKVRFDTIFYIATLPNTYPCSIAHDDHETVSAD</sequence>
<name>A0A8S2Y3A0_9BILA</name>
<comment type="caution">
    <text evidence="2">The sequence shown here is derived from an EMBL/GenBank/DDBJ whole genome shotgun (WGS) entry which is preliminary data.</text>
</comment>
<feature type="non-terminal residue" evidence="2">
    <location>
        <position position="58"/>
    </location>
</feature>
<evidence type="ECO:0000313" key="2">
    <source>
        <dbReference type="EMBL" id="CAF4530740.1"/>
    </source>
</evidence>
<evidence type="ECO:0000313" key="3">
    <source>
        <dbReference type="Proteomes" id="UP000676336"/>
    </source>
</evidence>
<dbReference type="EMBL" id="CAJOBI010088497">
    <property type="protein sequence ID" value="CAF4530740.1"/>
    <property type="molecule type" value="Genomic_DNA"/>
</dbReference>
<dbReference type="Proteomes" id="UP000676336">
    <property type="component" value="Unassembled WGS sequence"/>
</dbReference>
<gene>
    <name evidence="1" type="ORF">BYL167_LOCUS32980</name>
    <name evidence="2" type="ORF">SMN809_LOCUS36221</name>
</gene>